<protein>
    <submittedName>
        <fullName evidence="2">Uncharacterized protein</fullName>
    </submittedName>
</protein>
<reference evidence="2 3" key="1">
    <citation type="submission" date="2020-05" db="EMBL/GenBank/DDBJ databases">
        <authorList>
            <person name="Campoy J."/>
            <person name="Schneeberger K."/>
            <person name="Spophaly S."/>
        </authorList>
    </citation>
    <scope>NUCLEOTIDE SEQUENCE [LARGE SCALE GENOMIC DNA]</scope>
    <source>
        <strain evidence="2">PruArmRojPasFocal</strain>
    </source>
</reference>
<dbReference type="Proteomes" id="UP000507222">
    <property type="component" value="Unassembled WGS sequence"/>
</dbReference>
<dbReference type="EMBL" id="CAEKDK010000007">
    <property type="protein sequence ID" value="CAB4286054.1"/>
    <property type="molecule type" value="Genomic_DNA"/>
</dbReference>
<organism evidence="2 3">
    <name type="scientific">Prunus armeniaca</name>
    <name type="common">Apricot</name>
    <name type="synonym">Armeniaca vulgaris</name>
    <dbReference type="NCBI Taxonomy" id="36596"/>
    <lineage>
        <taxon>Eukaryota</taxon>
        <taxon>Viridiplantae</taxon>
        <taxon>Streptophyta</taxon>
        <taxon>Embryophyta</taxon>
        <taxon>Tracheophyta</taxon>
        <taxon>Spermatophyta</taxon>
        <taxon>Magnoliopsida</taxon>
        <taxon>eudicotyledons</taxon>
        <taxon>Gunneridae</taxon>
        <taxon>Pentapetalae</taxon>
        <taxon>rosids</taxon>
        <taxon>fabids</taxon>
        <taxon>Rosales</taxon>
        <taxon>Rosaceae</taxon>
        <taxon>Amygdaloideae</taxon>
        <taxon>Amygdaleae</taxon>
        <taxon>Prunus</taxon>
    </lineage>
</organism>
<evidence type="ECO:0000313" key="2">
    <source>
        <dbReference type="EMBL" id="CAB4286054.1"/>
    </source>
</evidence>
<evidence type="ECO:0000313" key="3">
    <source>
        <dbReference type="Proteomes" id="UP000507222"/>
    </source>
</evidence>
<sequence>MVLKSQSKEAQASKGQGKDIAVSKAQMGESKYVPSNPAKKIRFTSSSKKDPSSATVGCRESHGLVLWAEGMCVNT</sequence>
<feature type="region of interest" description="Disordered" evidence="1">
    <location>
        <begin position="1"/>
        <end position="56"/>
    </location>
</feature>
<evidence type="ECO:0000256" key="1">
    <source>
        <dbReference type="SAM" id="MobiDB-lite"/>
    </source>
</evidence>
<proteinExistence type="predicted"/>
<gene>
    <name evidence="2" type="ORF">CURHAP_LOCUS42601</name>
</gene>
<accession>A0A6J5VDU9</accession>
<feature type="compositionally biased region" description="Polar residues" evidence="1">
    <location>
        <begin position="1"/>
        <end position="14"/>
    </location>
</feature>
<dbReference type="AlphaFoldDB" id="A0A6J5VDU9"/>
<name>A0A6J5VDU9_PRUAR</name>